<keyword evidence="2" id="KW-1185">Reference proteome</keyword>
<organism evidence="1 2">
    <name type="scientific">Brassica napus</name>
    <name type="common">Rape</name>
    <dbReference type="NCBI Taxonomy" id="3708"/>
    <lineage>
        <taxon>Eukaryota</taxon>
        <taxon>Viridiplantae</taxon>
        <taxon>Streptophyta</taxon>
        <taxon>Embryophyta</taxon>
        <taxon>Tracheophyta</taxon>
        <taxon>Spermatophyta</taxon>
        <taxon>Magnoliopsida</taxon>
        <taxon>eudicotyledons</taxon>
        <taxon>Gunneridae</taxon>
        <taxon>Pentapetalae</taxon>
        <taxon>rosids</taxon>
        <taxon>malvids</taxon>
        <taxon>Brassicales</taxon>
        <taxon>Brassicaceae</taxon>
        <taxon>Brassiceae</taxon>
        <taxon>Brassica</taxon>
    </lineage>
</organism>
<comment type="caution">
    <text evidence="1">The sequence shown here is derived from an EMBL/GenBank/DDBJ whole genome shotgun (WGS) entry which is preliminary data.</text>
</comment>
<dbReference type="EMBL" id="JAGKQM010001832">
    <property type="protein sequence ID" value="KAH0851172.1"/>
    <property type="molecule type" value="Genomic_DNA"/>
</dbReference>
<accession>A0ABQ7X7Q8</accession>
<gene>
    <name evidence="1" type="ORF">HID58_091094</name>
</gene>
<proteinExistence type="predicted"/>
<evidence type="ECO:0000313" key="2">
    <source>
        <dbReference type="Proteomes" id="UP000824890"/>
    </source>
</evidence>
<reference evidence="1 2" key="1">
    <citation type="submission" date="2021-05" db="EMBL/GenBank/DDBJ databases">
        <title>Genome Assembly of Synthetic Allotetraploid Brassica napus Reveals Homoeologous Exchanges between Subgenomes.</title>
        <authorList>
            <person name="Davis J.T."/>
        </authorList>
    </citation>
    <scope>NUCLEOTIDE SEQUENCE [LARGE SCALE GENOMIC DNA]</scope>
    <source>
        <strain evidence="2">cv. Da-Ae</strain>
        <tissue evidence="1">Seedling</tissue>
    </source>
</reference>
<protein>
    <submittedName>
        <fullName evidence="1">Uncharacterized protein</fullName>
    </submittedName>
</protein>
<name>A0ABQ7X7Q8_BRANA</name>
<dbReference type="Proteomes" id="UP000824890">
    <property type="component" value="Unassembled WGS sequence"/>
</dbReference>
<evidence type="ECO:0000313" key="1">
    <source>
        <dbReference type="EMBL" id="KAH0851172.1"/>
    </source>
</evidence>
<sequence>MRVNSGFFGSSDLRSGRVVRFPSFWSHSELSQEGVVIGGRLLGLDFGWSYFPLVAPCTSVDV</sequence>